<evidence type="ECO:0000313" key="2">
    <source>
        <dbReference type="Proteomes" id="UP000598971"/>
    </source>
</evidence>
<reference evidence="1" key="1">
    <citation type="submission" date="2019-10" db="EMBL/GenBank/DDBJ databases">
        <title>Draft genome sequence of Panacibacter sp. KCS-6.</title>
        <authorList>
            <person name="Yim K.J."/>
        </authorList>
    </citation>
    <scope>NUCLEOTIDE SEQUENCE</scope>
    <source>
        <strain evidence="1">KCS-6</strain>
    </source>
</reference>
<comment type="caution">
    <text evidence="1">The sequence shown here is derived from an EMBL/GenBank/DDBJ whole genome shotgun (WGS) entry which is preliminary data.</text>
</comment>
<dbReference type="Proteomes" id="UP000598971">
    <property type="component" value="Unassembled WGS sequence"/>
</dbReference>
<protein>
    <submittedName>
        <fullName evidence="1">Uncharacterized protein</fullName>
    </submittedName>
</protein>
<gene>
    <name evidence="1" type="ORF">GD597_12585</name>
</gene>
<proteinExistence type="predicted"/>
<dbReference type="RefSeq" id="WP_171608241.1">
    <property type="nucleotide sequence ID" value="NZ_WHPF01000008.1"/>
</dbReference>
<evidence type="ECO:0000313" key="1">
    <source>
        <dbReference type="EMBL" id="NNV56301.1"/>
    </source>
</evidence>
<keyword evidence="2" id="KW-1185">Reference proteome</keyword>
<organism evidence="1 2">
    <name type="scientific">Limnovirga soli</name>
    <dbReference type="NCBI Taxonomy" id="2656915"/>
    <lineage>
        <taxon>Bacteria</taxon>
        <taxon>Pseudomonadati</taxon>
        <taxon>Bacteroidota</taxon>
        <taxon>Chitinophagia</taxon>
        <taxon>Chitinophagales</taxon>
        <taxon>Chitinophagaceae</taxon>
        <taxon>Limnovirga</taxon>
    </lineage>
</organism>
<dbReference type="EMBL" id="WHPF01000008">
    <property type="protein sequence ID" value="NNV56301.1"/>
    <property type="molecule type" value="Genomic_DNA"/>
</dbReference>
<dbReference type="AlphaFoldDB" id="A0A8J8JXF8"/>
<name>A0A8J8JXF8_9BACT</name>
<sequence>MSTIIQTLTFLRNQLVSQQVMINDSISRIDSILFDELENGSQDISKITKVPKVRNEFPIGTHTKRDKLKHILRESGVPMTAREIKENLLLYNEVLPNVDQSLVNLEKDRLIISSNENGRKKYSIK</sequence>
<accession>A0A8J8JXF8</accession>